<dbReference type="AlphaFoldDB" id="A0A4R6BSW2"/>
<dbReference type="GO" id="GO:0005886">
    <property type="term" value="C:plasma membrane"/>
    <property type="evidence" value="ECO:0007669"/>
    <property type="project" value="TreeGrafter"/>
</dbReference>
<accession>A0A4R6BSW2</accession>
<protein>
    <submittedName>
        <fullName evidence="2">DUF805 domain-containing protein</fullName>
    </submittedName>
</protein>
<dbReference type="PANTHER" id="PTHR34980:SF2">
    <property type="entry name" value="INNER MEMBRANE PROTEIN YHAH-RELATED"/>
    <property type="match status" value="1"/>
</dbReference>
<feature type="transmembrane region" description="Helical" evidence="1">
    <location>
        <begin position="66"/>
        <end position="86"/>
    </location>
</feature>
<evidence type="ECO:0000256" key="1">
    <source>
        <dbReference type="SAM" id="Phobius"/>
    </source>
</evidence>
<reference evidence="2 3" key="1">
    <citation type="submission" date="2019-01" db="EMBL/GenBank/DDBJ databases">
        <title>Draft genome sequences of the type strains of six Macrococcus species.</title>
        <authorList>
            <person name="Mazhar S."/>
            <person name="Altermann E."/>
            <person name="Hill C."/>
            <person name="Mcauliffe O."/>
        </authorList>
    </citation>
    <scope>NUCLEOTIDE SEQUENCE [LARGE SCALE GENOMIC DNA]</scope>
    <source>
        <strain evidence="2 3">CCM4815</strain>
    </source>
</reference>
<feature type="transmembrane region" description="Helical" evidence="1">
    <location>
        <begin position="107"/>
        <end position="131"/>
    </location>
</feature>
<dbReference type="EMBL" id="SCWB01000019">
    <property type="protein sequence ID" value="TDM06991.1"/>
    <property type="molecule type" value="Genomic_DNA"/>
</dbReference>
<feature type="transmembrane region" description="Helical" evidence="1">
    <location>
        <begin position="32"/>
        <end position="54"/>
    </location>
</feature>
<sequence length="189" mass="21747">MMNDHTMSIWQAYKSYWRNGVDFQGRARRKEYWVPVLINALIGIVTTVLLYLALISSSSDLQPGELPPIMFILPLFYGFLLLFSLAKLLPDLSVAVRRMHDIGKSGWYTLIPIVQPFIFMVIVFIINIATFRTTPEPETMSDTVLLVLFGLVALVTIGIYIWYFIMLVTPSEPHTNRWGVNPYQRSNEQ</sequence>
<keyword evidence="1" id="KW-0812">Transmembrane</keyword>
<evidence type="ECO:0000313" key="2">
    <source>
        <dbReference type="EMBL" id="TDM06991.1"/>
    </source>
</evidence>
<feature type="transmembrane region" description="Helical" evidence="1">
    <location>
        <begin position="143"/>
        <end position="168"/>
    </location>
</feature>
<proteinExistence type="predicted"/>
<dbReference type="RefSeq" id="WP_133444497.1">
    <property type="nucleotide sequence ID" value="NZ_SCWB01000019.1"/>
</dbReference>
<organism evidence="2 3">
    <name type="scientific">Macrococcus lamae</name>
    <dbReference type="NCBI Taxonomy" id="198484"/>
    <lineage>
        <taxon>Bacteria</taxon>
        <taxon>Bacillati</taxon>
        <taxon>Bacillota</taxon>
        <taxon>Bacilli</taxon>
        <taxon>Bacillales</taxon>
        <taxon>Staphylococcaceae</taxon>
        <taxon>Macrococcus</taxon>
    </lineage>
</organism>
<dbReference type="PANTHER" id="PTHR34980">
    <property type="entry name" value="INNER MEMBRANE PROTEIN-RELATED-RELATED"/>
    <property type="match status" value="1"/>
</dbReference>
<comment type="caution">
    <text evidence="2">The sequence shown here is derived from an EMBL/GenBank/DDBJ whole genome shotgun (WGS) entry which is preliminary data.</text>
</comment>
<keyword evidence="3" id="KW-1185">Reference proteome</keyword>
<evidence type="ECO:0000313" key="3">
    <source>
        <dbReference type="Proteomes" id="UP000294802"/>
    </source>
</evidence>
<keyword evidence="1" id="KW-1133">Transmembrane helix</keyword>
<keyword evidence="1" id="KW-0472">Membrane</keyword>
<dbReference type="Proteomes" id="UP000294802">
    <property type="component" value="Unassembled WGS sequence"/>
</dbReference>
<gene>
    <name evidence="2" type="ORF">ERX29_09780</name>
</gene>
<dbReference type="Pfam" id="PF05656">
    <property type="entry name" value="DUF805"/>
    <property type="match status" value="1"/>
</dbReference>
<dbReference type="InterPro" id="IPR008523">
    <property type="entry name" value="DUF805"/>
</dbReference>
<dbReference type="OrthoDB" id="9812349at2"/>
<name>A0A4R6BSW2_9STAP</name>